<name>A0ABY0QUR1_9FLAO</name>
<keyword evidence="5" id="KW-1185">Reference proteome</keyword>
<evidence type="ECO:0000313" key="4">
    <source>
        <dbReference type="EMBL" id="SDL94165.1"/>
    </source>
</evidence>
<dbReference type="InterPro" id="IPR050362">
    <property type="entry name" value="Cation-dep_OMT"/>
</dbReference>
<evidence type="ECO:0000313" key="5">
    <source>
        <dbReference type="Proteomes" id="UP000199242"/>
    </source>
</evidence>
<evidence type="ECO:0000256" key="3">
    <source>
        <dbReference type="ARBA" id="ARBA00022691"/>
    </source>
</evidence>
<keyword evidence="1" id="KW-0489">Methyltransferase</keyword>
<accession>A0ABY0QUR1</accession>
<evidence type="ECO:0000256" key="1">
    <source>
        <dbReference type="ARBA" id="ARBA00022603"/>
    </source>
</evidence>
<reference evidence="4 5" key="1">
    <citation type="submission" date="2016-10" db="EMBL/GenBank/DDBJ databases">
        <authorList>
            <person name="Varghese N."/>
            <person name="Submissions S."/>
        </authorList>
    </citation>
    <scope>NUCLEOTIDE SEQUENCE [LARGE SCALE GENOMIC DNA]</scope>
    <source>
        <strain evidence="4 5">CGMCC 1.10941</strain>
    </source>
</reference>
<dbReference type="EMBL" id="FNHD01000009">
    <property type="protein sequence ID" value="SDL94165.1"/>
    <property type="molecule type" value="Genomic_DNA"/>
</dbReference>
<dbReference type="Proteomes" id="UP000199242">
    <property type="component" value="Unassembled WGS sequence"/>
</dbReference>
<keyword evidence="3" id="KW-0949">S-adenosyl-L-methionine</keyword>
<evidence type="ECO:0000256" key="2">
    <source>
        <dbReference type="ARBA" id="ARBA00022679"/>
    </source>
</evidence>
<keyword evidence="2" id="KW-0808">Transferase</keyword>
<dbReference type="InterPro" id="IPR029063">
    <property type="entry name" value="SAM-dependent_MTases_sf"/>
</dbReference>
<dbReference type="Pfam" id="PF01596">
    <property type="entry name" value="Methyltransf_3"/>
    <property type="match status" value="1"/>
</dbReference>
<dbReference type="InterPro" id="IPR002935">
    <property type="entry name" value="SAM_O-MeTrfase"/>
</dbReference>
<protein>
    <submittedName>
        <fullName evidence="4">Predicted O-methyltransferase YrrM</fullName>
    </submittedName>
</protein>
<dbReference type="RefSeq" id="WP_089744062.1">
    <property type="nucleotide sequence ID" value="NZ_FNHD01000009.1"/>
</dbReference>
<proteinExistence type="predicted"/>
<organism evidence="4 5">
    <name type="scientific">Chryseobacterium taihuense</name>
    <dbReference type="NCBI Taxonomy" id="1141221"/>
    <lineage>
        <taxon>Bacteria</taxon>
        <taxon>Pseudomonadati</taxon>
        <taxon>Bacteroidota</taxon>
        <taxon>Flavobacteriia</taxon>
        <taxon>Flavobacteriales</taxon>
        <taxon>Weeksellaceae</taxon>
        <taxon>Chryseobacterium group</taxon>
        <taxon>Chryseobacterium</taxon>
    </lineage>
</organism>
<sequence length="215" mass="25265">MSFFEEKNPEMDRYLENHASSEPEILKKLRRETFRKTTQPHMISGYQQGRLLTMVSKMLNPEKILEIGTFTGYATLCLAEGLSDHGRITTLDVNEDLAYLPRKYFTESKFSHQIDFKIQDAKEFLRNSGEFFDLIFVDADKENYAEYFRLIRPRTKSGSVVMFDNVLWYGKVLEENPRQKSTQAIKELNDLIAKDEDFENLILPLRDGVNFLRRK</sequence>
<dbReference type="Gene3D" id="3.40.50.150">
    <property type="entry name" value="Vaccinia Virus protein VP39"/>
    <property type="match status" value="1"/>
</dbReference>
<dbReference type="PANTHER" id="PTHR10509:SF14">
    <property type="entry name" value="CAFFEOYL-COA O-METHYLTRANSFERASE 3-RELATED"/>
    <property type="match status" value="1"/>
</dbReference>
<dbReference type="PROSITE" id="PS51682">
    <property type="entry name" value="SAM_OMT_I"/>
    <property type="match status" value="1"/>
</dbReference>
<dbReference type="CDD" id="cd02440">
    <property type="entry name" value="AdoMet_MTases"/>
    <property type="match status" value="1"/>
</dbReference>
<comment type="caution">
    <text evidence="4">The sequence shown here is derived from an EMBL/GenBank/DDBJ whole genome shotgun (WGS) entry which is preliminary data.</text>
</comment>
<dbReference type="SUPFAM" id="SSF53335">
    <property type="entry name" value="S-adenosyl-L-methionine-dependent methyltransferases"/>
    <property type="match status" value="1"/>
</dbReference>
<dbReference type="PANTHER" id="PTHR10509">
    <property type="entry name" value="O-METHYLTRANSFERASE-RELATED"/>
    <property type="match status" value="1"/>
</dbReference>
<gene>
    <name evidence="4" type="ORF">SAMN05216273_10947</name>
</gene>